<keyword evidence="1" id="KW-0732">Signal</keyword>
<dbReference type="AlphaFoldDB" id="A0A2S6IFK0"/>
<keyword evidence="3" id="KW-1185">Reference proteome</keyword>
<gene>
    <name evidence="2" type="ORF">LY01_02694</name>
</gene>
<dbReference type="EMBL" id="PTJE01000008">
    <property type="protein sequence ID" value="PPK92989.1"/>
    <property type="molecule type" value="Genomic_DNA"/>
</dbReference>
<dbReference type="OrthoDB" id="1437175at2"/>
<comment type="caution">
    <text evidence="2">The sequence shown here is derived from an EMBL/GenBank/DDBJ whole genome shotgun (WGS) entry which is preliminary data.</text>
</comment>
<dbReference type="RefSeq" id="WP_104516425.1">
    <property type="nucleotide sequence ID" value="NZ_MQVW01000020.1"/>
</dbReference>
<name>A0A2S6IFK0_9FLAO</name>
<proteinExistence type="predicted"/>
<sequence>MKKKTNFLIIVTLLFLTCISHAQNDNVNKNNYLGASIQAYPAGIIPTINLEHFTNENSSFVYRIGANLTDRQDFSEENDHEEGSGFGGSVGYRKYFKFKKGDFFIGANIDLWYLSIDWENNLGLPTETIGNTNILVVQPWLEGGYFFNLNETSRLGLALGFGREINVITDGNDVAQDFIGSINIQYMFKI</sequence>
<evidence type="ECO:0000313" key="2">
    <source>
        <dbReference type="EMBL" id="PPK92989.1"/>
    </source>
</evidence>
<accession>A0A2S6IFK0</accession>
<reference evidence="2 3" key="1">
    <citation type="submission" date="2018-02" db="EMBL/GenBank/DDBJ databases">
        <title>Genomic Encyclopedia of Archaeal and Bacterial Type Strains, Phase II (KMG-II): from individual species to whole genera.</title>
        <authorList>
            <person name="Goeker M."/>
        </authorList>
    </citation>
    <scope>NUCLEOTIDE SEQUENCE [LARGE SCALE GENOMIC DNA]</scope>
    <source>
        <strain evidence="2 3">DSM 16809</strain>
    </source>
</reference>
<feature type="signal peptide" evidence="1">
    <location>
        <begin position="1"/>
        <end position="22"/>
    </location>
</feature>
<feature type="chain" id="PRO_5015603149" description="Outer membrane protein with beta-barrel domain" evidence="1">
    <location>
        <begin position="23"/>
        <end position="190"/>
    </location>
</feature>
<evidence type="ECO:0000256" key="1">
    <source>
        <dbReference type="SAM" id="SignalP"/>
    </source>
</evidence>
<evidence type="ECO:0008006" key="4">
    <source>
        <dbReference type="Google" id="ProtNLM"/>
    </source>
</evidence>
<organism evidence="2 3">
    <name type="scientific">Nonlabens xylanidelens</name>
    <dbReference type="NCBI Taxonomy" id="191564"/>
    <lineage>
        <taxon>Bacteria</taxon>
        <taxon>Pseudomonadati</taxon>
        <taxon>Bacteroidota</taxon>
        <taxon>Flavobacteriia</taxon>
        <taxon>Flavobacteriales</taxon>
        <taxon>Flavobacteriaceae</taxon>
        <taxon>Nonlabens</taxon>
    </lineage>
</organism>
<dbReference type="Proteomes" id="UP000239002">
    <property type="component" value="Unassembled WGS sequence"/>
</dbReference>
<evidence type="ECO:0000313" key="3">
    <source>
        <dbReference type="Proteomes" id="UP000239002"/>
    </source>
</evidence>
<protein>
    <recommendedName>
        <fullName evidence="4">Outer membrane protein with beta-barrel domain</fullName>
    </recommendedName>
</protein>